<accession>A0AAV3YV69</accession>
<sequence length="622" mass="68818">MDKNAVIISLAIVAFATTPCAVQAKVELSHISTVYLPAEAERRPAFDKGAVEKLAYDVNTKIIYAVGQEVFHVLRVQPSNTLEVLLTRYETDADFTDVQVCGNHVFICLRNFSDQSKGSVRIYKNYQTASDPFQLVDEVAVGTQPDNLYVRENCRTIVVAAEAKPYVSGSSLVDPESEVTVINFPANSAYTKDQAAVKNLRFNAFNDRVGELQSTGVRFVDTTRNNKLSNDLEPEYVAIDEASNKAYVVLQENNAVAEVNLETDNITNIYGLGYKQWGKFDPSDRDGGIHIQEWPIRAWYSPDSIAFYQWEGRKLLFTASEGSTKEYQNFDEKIRGADIDQSSLGDGIPENVKSALNNETKLGRLQFSKFDGKDQNGKYNALYTFGARSFSIWDVSNPTDGQALPLVFDSGSQFEERSASQCPHLFNRDDDVVDGRSDSKGPTPESITVGEIDGRLYIFIGNKPGYIFVYSLGSDVSQARFETIFCDGTPNESGTMEQLLADRKIYAVYPEDLGFFPASQSPTGRPVLMVAAEGSGSVTLLNVDVKADDNDGDGSTILDASLMLILFCTIIHLWSDMIGNNQQVANILTQGRVAVQYLGLSDDWTSGHRCLESDEVLRISYN</sequence>
<dbReference type="EMBL" id="BLXT01001517">
    <property type="protein sequence ID" value="GFN86381.1"/>
    <property type="molecule type" value="Genomic_DNA"/>
</dbReference>
<evidence type="ECO:0000313" key="4">
    <source>
        <dbReference type="EMBL" id="GFN86381.1"/>
    </source>
</evidence>
<protein>
    <submittedName>
        <fullName evidence="4">Mesenchyme-specific cell surface glycoprotein</fullName>
    </submittedName>
</protein>
<feature type="signal peptide" evidence="2">
    <location>
        <begin position="1"/>
        <end position="24"/>
    </location>
</feature>
<dbReference type="InterPro" id="IPR052956">
    <property type="entry name" value="Mesenchyme-surface_protein"/>
</dbReference>
<gene>
    <name evidence="4" type="ORF">PoB_001288700</name>
</gene>
<dbReference type="SUPFAM" id="SSF75011">
    <property type="entry name" value="3-carboxy-cis,cis-mucoante lactonizing enzyme"/>
    <property type="match status" value="1"/>
</dbReference>
<dbReference type="PANTHER" id="PTHR46928:SF1">
    <property type="entry name" value="MESENCHYME-SPECIFIC CELL SURFACE GLYCOPROTEIN"/>
    <property type="match status" value="1"/>
</dbReference>
<evidence type="ECO:0000313" key="5">
    <source>
        <dbReference type="Proteomes" id="UP000735302"/>
    </source>
</evidence>
<name>A0AAV3YV69_9GAST</name>
<keyword evidence="2" id="KW-0732">Signal</keyword>
<dbReference type="Pfam" id="PF22494">
    <property type="entry name" value="choice_anch_I"/>
    <property type="match status" value="1"/>
</dbReference>
<dbReference type="InterPro" id="IPR015943">
    <property type="entry name" value="WD40/YVTN_repeat-like_dom_sf"/>
</dbReference>
<evidence type="ECO:0000256" key="1">
    <source>
        <dbReference type="SAM" id="MobiDB-lite"/>
    </source>
</evidence>
<keyword evidence="5" id="KW-1185">Reference proteome</keyword>
<dbReference type="Gene3D" id="2.130.10.10">
    <property type="entry name" value="YVTN repeat-like/Quinoprotein amine dehydrogenase"/>
    <property type="match status" value="1"/>
</dbReference>
<dbReference type="InterPro" id="IPR055188">
    <property type="entry name" value="Choice_anch_I"/>
</dbReference>
<dbReference type="NCBIfam" id="NF038117">
    <property type="entry name" value="choice_anch_I"/>
    <property type="match status" value="1"/>
</dbReference>
<proteinExistence type="predicted"/>
<dbReference type="PANTHER" id="PTHR46928">
    <property type="entry name" value="MESENCHYME-SPECIFIC CELL SURFACE GLYCOPROTEIN"/>
    <property type="match status" value="1"/>
</dbReference>
<dbReference type="AlphaFoldDB" id="A0AAV3YV69"/>
<feature type="region of interest" description="Disordered" evidence="1">
    <location>
        <begin position="425"/>
        <end position="446"/>
    </location>
</feature>
<feature type="domain" description="Choice-of-anchor I" evidence="3">
    <location>
        <begin position="139"/>
        <end position="470"/>
    </location>
</feature>
<organism evidence="4 5">
    <name type="scientific">Plakobranchus ocellatus</name>
    <dbReference type="NCBI Taxonomy" id="259542"/>
    <lineage>
        <taxon>Eukaryota</taxon>
        <taxon>Metazoa</taxon>
        <taxon>Spiralia</taxon>
        <taxon>Lophotrochozoa</taxon>
        <taxon>Mollusca</taxon>
        <taxon>Gastropoda</taxon>
        <taxon>Heterobranchia</taxon>
        <taxon>Euthyneura</taxon>
        <taxon>Panpulmonata</taxon>
        <taxon>Sacoglossa</taxon>
        <taxon>Placobranchoidea</taxon>
        <taxon>Plakobranchidae</taxon>
        <taxon>Plakobranchus</taxon>
    </lineage>
</organism>
<reference evidence="4 5" key="1">
    <citation type="journal article" date="2021" name="Elife">
        <title>Chloroplast acquisition without the gene transfer in kleptoplastic sea slugs, Plakobranchus ocellatus.</title>
        <authorList>
            <person name="Maeda T."/>
            <person name="Takahashi S."/>
            <person name="Yoshida T."/>
            <person name="Shimamura S."/>
            <person name="Takaki Y."/>
            <person name="Nagai Y."/>
            <person name="Toyoda A."/>
            <person name="Suzuki Y."/>
            <person name="Arimoto A."/>
            <person name="Ishii H."/>
            <person name="Satoh N."/>
            <person name="Nishiyama T."/>
            <person name="Hasebe M."/>
            <person name="Maruyama T."/>
            <person name="Minagawa J."/>
            <person name="Obokata J."/>
            <person name="Shigenobu S."/>
        </authorList>
    </citation>
    <scope>NUCLEOTIDE SEQUENCE [LARGE SCALE GENOMIC DNA]</scope>
</reference>
<comment type="caution">
    <text evidence="4">The sequence shown here is derived from an EMBL/GenBank/DDBJ whole genome shotgun (WGS) entry which is preliminary data.</text>
</comment>
<feature type="chain" id="PRO_5043461424" evidence="2">
    <location>
        <begin position="25"/>
        <end position="622"/>
    </location>
</feature>
<feature type="compositionally biased region" description="Basic and acidic residues" evidence="1">
    <location>
        <begin position="426"/>
        <end position="439"/>
    </location>
</feature>
<evidence type="ECO:0000259" key="3">
    <source>
        <dbReference type="Pfam" id="PF22494"/>
    </source>
</evidence>
<evidence type="ECO:0000256" key="2">
    <source>
        <dbReference type="SAM" id="SignalP"/>
    </source>
</evidence>
<dbReference type="Proteomes" id="UP000735302">
    <property type="component" value="Unassembled WGS sequence"/>
</dbReference>